<sequence length="50" mass="5406">MIVNVLTCTLRRDDQYLITYKVGGAVQSALSATPIKAGTDVRIRDGRVVA</sequence>
<protein>
    <submittedName>
        <fullName evidence="1">Uncharacterized protein</fullName>
    </submittedName>
</protein>
<proteinExistence type="predicted"/>
<evidence type="ECO:0000313" key="2">
    <source>
        <dbReference type="Proteomes" id="UP000663942"/>
    </source>
</evidence>
<name>A0ABX7SK67_9CAUL</name>
<gene>
    <name evidence="1" type="ORF">IFE19_01390</name>
</gene>
<evidence type="ECO:0000313" key="1">
    <source>
        <dbReference type="EMBL" id="QTC88089.1"/>
    </source>
</evidence>
<reference evidence="1 2" key="1">
    <citation type="submission" date="2020-09" db="EMBL/GenBank/DDBJ databases">
        <title>Brevundimonas sp. LVF1 isolated from an oligotrophic pond in Goettingen, Germany.</title>
        <authorList>
            <person name="Friedrich I."/>
            <person name="Klassen A."/>
            <person name="Neubauer H."/>
            <person name="Schneider D."/>
            <person name="Hertel R."/>
            <person name="Daniel R."/>
        </authorList>
    </citation>
    <scope>NUCLEOTIDE SEQUENCE [LARGE SCALE GENOMIC DNA]</scope>
    <source>
        <strain evidence="1 2">LVF1</strain>
    </source>
</reference>
<keyword evidence="2" id="KW-1185">Reference proteome</keyword>
<dbReference type="RefSeq" id="WP_207825053.1">
    <property type="nucleotide sequence ID" value="NZ_CP062006.1"/>
</dbReference>
<organism evidence="1 2">
    <name type="scientific">Brevundimonas pondensis</name>
    <dbReference type="NCBI Taxonomy" id="2774189"/>
    <lineage>
        <taxon>Bacteria</taxon>
        <taxon>Pseudomonadati</taxon>
        <taxon>Pseudomonadota</taxon>
        <taxon>Alphaproteobacteria</taxon>
        <taxon>Caulobacterales</taxon>
        <taxon>Caulobacteraceae</taxon>
        <taxon>Brevundimonas</taxon>
    </lineage>
</organism>
<dbReference type="Proteomes" id="UP000663942">
    <property type="component" value="Chromosome"/>
</dbReference>
<accession>A0ABX7SK67</accession>
<dbReference type="EMBL" id="CP062006">
    <property type="protein sequence ID" value="QTC88089.1"/>
    <property type="molecule type" value="Genomic_DNA"/>
</dbReference>